<keyword evidence="6" id="KW-1185">Reference proteome</keyword>
<keyword evidence="3" id="KW-0687">Ribonucleoprotein</keyword>
<dbReference type="Gene3D" id="1.10.287.3980">
    <property type="match status" value="1"/>
</dbReference>
<protein>
    <recommendedName>
        <fullName evidence="4">Large ribosomal subunit protein bL34m</fullName>
    </recommendedName>
</protein>
<dbReference type="FunFam" id="1.10.287.3980:FF:000001">
    <property type="entry name" value="Mitochondrial ribosomal protein L34"/>
    <property type="match status" value="1"/>
</dbReference>
<evidence type="ECO:0000313" key="6">
    <source>
        <dbReference type="Proteomes" id="UP001515480"/>
    </source>
</evidence>
<dbReference type="GO" id="GO:0005762">
    <property type="term" value="C:mitochondrial large ribosomal subunit"/>
    <property type="evidence" value="ECO:0007669"/>
    <property type="project" value="TreeGrafter"/>
</dbReference>
<dbReference type="Pfam" id="PF00468">
    <property type="entry name" value="Ribosomal_L34"/>
    <property type="match status" value="1"/>
</dbReference>
<sequence>MWRRALRTGLRGALRPSLTRRISDMGGRVPAASDITLHFSPRLSEHSLSPLSHIWWPDVGSDPLSQPETVMDVQVPLHTIVGVPVHLEFDFDLPSATDAGFAIHAKKGKRTYQPNVLQRKRKHGYLKRMRTKGGFKVLTRRKLKGRRRLAVT</sequence>
<dbReference type="PANTHER" id="PTHR14503:SF4">
    <property type="entry name" value="LARGE RIBOSOMAL SUBUNIT PROTEIN BL34M"/>
    <property type="match status" value="1"/>
</dbReference>
<dbReference type="AlphaFoldDB" id="A0AB34K5Y4"/>
<accession>A0AB34K5Y4</accession>
<evidence type="ECO:0000256" key="1">
    <source>
        <dbReference type="ARBA" id="ARBA00010111"/>
    </source>
</evidence>
<evidence type="ECO:0000256" key="2">
    <source>
        <dbReference type="ARBA" id="ARBA00022980"/>
    </source>
</evidence>
<dbReference type="Proteomes" id="UP001515480">
    <property type="component" value="Unassembled WGS sequence"/>
</dbReference>
<evidence type="ECO:0000313" key="5">
    <source>
        <dbReference type="EMBL" id="KAL1528386.1"/>
    </source>
</evidence>
<keyword evidence="2" id="KW-0689">Ribosomal protein</keyword>
<dbReference type="GO" id="GO:0003735">
    <property type="term" value="F:structural constituent of ribosome"/>
    <property type="evidence" value="ECO:0007669"/>
    <property type="project" value="InterPro"/>
</dbReference>
<name>A0AB34K5Y4_PRYPA</name>
<gene>
    <name evidence="5" type="ORF">AB1Y20_009736</name>
</gene>
<evidence type="ECO:0000256" key="4">
    <source>
        <dbReference type="ARBA" id="ARBA00035274"/>
    </source>
</evidence>
<comment type="caution">
    <text evidence="5">The sequence shown here is derived from an EMBL/GenBank/DDBJ whole genome shotgun (WGS) entry which is preliminary data.</text>
</comment>
<organism evidence="5 6">
    <name type="scientific">Prymnesium parvum</name>
    <name type="common">Toxic golden alga</name>
    <dbReference type="NCBI Taxonomy" id="97485"/>
    <lineage>
        <taxon>Eukaryota</taxon>
        <taxon>Haptista</taxon>
        <taxon>Haptophyta</taxon>
        <taxon>Prymnesiophyceae</taxon>
        <taxon>Prymnesiales</taxon>
        <taxon>Prymnesiaceae</taxon>
        <taxon>Prymnesium</taxon>
    </lineage>
</organism>
<proteinExistence type="inferred from homology"/>
<dbReference type="HAMAP" id="MF_00391">
    <property type="entry name" value="Ribosomal_bL34"/>
    <property type="match status" value="1"/>
</dbReference>
<dbReference type="PANTHER" id="PTHR14503">
    <property type="entry name" value="MITOCHONDRIAL RIBOSOMAL PROTEIN 34 FAMILY MEMBER"/>
    <property type="match status" value="1"/>
</dbReference>
<reference evidence="5 6" key="1">
    <citation type="journal article" date="2024" name="Science">
        <title>Giant polyketide synthase enzymes in the biosynthesis of giant marine polyether toxins.</title>
        <authorList>
            <person name="Fallon T.R."/>
            <person name="Shende V.V."/>
            <person name="Wierzbicki I.H."/>
            <person name="Pendleton A.L."/>
            <person name="Watervoot N.F."/>
            <person name="Auber R.P."/>
            <person name="Gonzalez D.J."/>
            <person name="Wisecaver J.H."/>
            <person name="Moore B.S."/>
        </authorList>
    </citation>
    <scope>NUCLEOTIDE SEQUENCE [LARGE SCALE GENOMIC DNA]</scope>
    <source>
        <strain evidence="5 6">12B1</strain>
    </source>
</reference>
<dbReference type="NCBIfam" id="TIGR01030">
    <property type="entry name" value="rpmH_bact"/>
    <property type="match status" value="1"/>
</dbReference>
<dbReference type="EMBL" id="JBGBPQ010000002">
    <property type="protein sequence ID" value="KAL1528386.1"/>
    <property type="molecule type" value="Genomic_DNA"/>
</dbReference>
<comment type="similarity">
    <text evidence="1">Belongs to the bacterial ribosomal protein bL34 family.</text>
</comment>
<evidence type="ECO:0000256" key="3">
    <source>
        <dbReference type="ARBA" id="ARBA00023274"/>
    </source>
</evidence>
<dbReference type="InterPro" id="IPR000271">
    <property type="entry name" value="Ribosomal_bL34"/>
</dbReference>
<dbReference type="GO" id="GO:0006412">
    <property type="term" value="P:translation"/>
    <property type="evidence" value="ECO:0007669"/>
    <property type="project" value="InterPro"/>
</dbReference>